<dbReference type="AlphaFoldDB" id="A0A9P0GDX0"/>
<evidence type="ECO:0000313" key="2">
    <source>
        <dbReference type="Proteomes" id="UP001153636"/>
    </source>
</evidence>
<dbReference type="Proteomes" id="UP001153636">
    <property type="component" value="Chromosome 4"/>
</dbReference>
<keyword evidence="2" id="KW-1185">Reference proteome</keyword>
<name>A0A9P0GDX0_9CUCU</name>
<dbReference type="EMBL" id="OV651816">
    <property type="protein sequence ID" value="CAH1109863.1"/>
    <property type="molecule type" value="Genomic_DNA"/>
</dbReference>
<dbReference type="OrthoDB" id="6782653at2759"/>
<protein>
    <submittedName>
        <fullName evidence="1">Uncharacterized protein</fullName>
    </submittedName>
</protein>
<sequence length="132" mass="14901">MRSSRSFIRREVIGNSTDDEKHFNELSCTANHIRQLSGNMVMNKEGSGPFSLRALTEDLVGSTDEVASHSRAETATPNQIYLDLDQINKIVSESKRKFGLDGCMYLKEGGYIHQLTDVEYISEEEGHFNNKL</sequence>
<gene>
    <name evidence="1" type="ORF">PSYICH_LOCUS9914</name>
</gene>
<reference evidence="1" key="1">
    <citation type="submission" date="2022-01" db="EMBL/GenBank/DDBJ databases">
        <authorList>
            <person name="King R."/>
        </authorList>
    </citation>
    <scope>NUCLEOTIDE SEQUENCE</scope>
</reference>
<accession>A0A9P0GDX0</accession>
<evidence type="ECO:0000313" key="1">
    <source>
        <dbReference type="EMBL" id="CAH1109863.1"/>
    </source>
</evidence>
<organism evidence="1 2">
    <name type="scientific">Psylliodes chrysocephalus</name>
    <dbReference type="NCBI Taxonomy" id="3402493"/>
    <lineage>
        <taxon>Eukaryota</taxon>
        <taxon>Metazoa</taxon>
        <taxon>Ecdysozoa</taxon>
        <taxon>Arthropoda</taxon>
        <taxon>Hexapoda</taxon>
        <taxon>Insecta</taxon>
        <taxon>Pterygota</taxon>
        <taxon>Neoptera</taxon>
        <taxon>Endopterygota</taxon>
        <taxon>Coleoptera</taxon>
        <taxon>Polyphaga</taxon>
        <taxon>Cucujiformia</taxon>
        <taxon>Chrysomeloidea</taxon>
        <taxon>Chrysomelidae</taxon>
        <taxon>Galerucinae</taxon>
        <taxon>Alticini</taxon>
        <taxon>Psylliodes</taxon>
    </lineage>
</organism>
<proteinExistence type="predicted"/>